<dbReference type="EMBL" id="VMBG01000003">
    <property type="protein sequence ID" value="TSJ75854.1"/>
    <property type="molecule type" value="Genomic_DNA"/>
</dbReference>
<dbReference type="PANTHER" id="PTHR43065">
    <property type="entry name" value="SENSOR HISTIDINE KINASE"/>
    <property type="match status" value="1"/>
</dbReference>
<dbReference type="PANTHER" id="PTHR43065:SF42">
    <property type="entry name" value="TWO-COMPONENT SENSOR PPRA"/>
    <property type="match status" value="1"/>
</dbReference>
<dbReference type="SUPFAM" id="SSF47384">
    <property type="entry name" value="Homodimeric domain of signal transducing histidine kinase"/>
    <property type="match status" value="1"/>
</dbReference>
<evidence type="ECO:0000313" key="8">
    <source>
        <dbReference type="EMBL" id="TSJ75854.1"/>
    </source>
</evidence>
<keyword evidence="3" id="KW-0597">Phosphoprotein</keyword>
<dbReference type="Pfam" id="PF13426">
    <property type="entry name" value="PAS_9"/>
    <property type="match status" value="1"/>
</dbReference>
<dbReference type="NCBIfam" id="TIGR00229">
    <property type="entry name" value="sensory_box"/>
    <property type="match status" value="1"/>
</dbReference>
<keyword evidence="5" id="KW-0812">Transmembrane</keyword>
<dbReference type="PRINTS" id="PR00344">
    <property type="entry name" value="BCTRLSENSOR"/>
</dbReference>
<dbReference type="SMART" id="SM00086">
    <property type="entry name" value="PAC"/>
    <property type="match status" value="1"/>
</dbReference>
<keyword evidence="9" id="KW-1185">Reference proteome</keyword>
<dbReference type="Proteomes" id="UP000315648">
    <property type="component" value="Unassembled WGS sequence"/>
</dbReference>
<dbReference type="PROSITE" id="PS50113">
    <property type="entry name" value="PAC"/>
    <property type="match status" value="1"/>
</dbReference>
<keyword evidence="5" id="KW-1133">Transmembrane helix</keyword>
<dbReference type="GO" id="GO:0000155">
    <property type="term" value="F:phosphorelay sensor kinase activity"/>
    <property type="evidence" value="ECO:0007669"/>
    <property type="project" value="InterPro"/>
</dbReference>
<dbReference type="Gene3D" id="3.30.565.10">
    <property type="entry name" value="Histidine kinase-like ATPase, C-terminal domain"/>
    <property type="match status" value="1"/>
</dbReference>
<dbReference type="InterPro" id="IPR003594">
    <property type="entry name" value="HATPase_dom"/>
</dbReference>
<dbReference type="SMART" id="SM00387">
    <property type="entry name" value="HATPase_c"/>
    <property type="match status" value="1"/>
</dbReference>
<dbReference type="Pfam" id="PF02518">
    <property type="entry name" value="HATPase_c"/>
    <property type="match status" value="1"/>
</dbReference>
<evidence type="ECO:0000256" key="4">
    <source>
        <dbReference type="SAM" id="MobiDB-lite"/>
    </source>
</evidence>
<proteinExistence type="predicted"/>
<reference evidence="8 9" key="1">
    <citation type="submission" date="2019-07" db="EMBL/GenBank/DDBJ databases">
        <title>Description of 53C-WASEF.</title>
        <authorList>
            <person name="Pitt A."/>
            <person name="Hahn M.W."/>
        </authorList>
    </citation>
    <scope>NUCLEOTIDE SEQUENCE [LARGE SCALE GENOMIC DNA]</scope>
    <source>
        <strain evidence="8 9">53C-WASEF</strain>
    </source>
</reference>
<dbReference type="InterPro" id="IPR004358">
    <property type="entry name" value="Sig_transdc_His_kin-like_C"/>
</dbReference>
<dbReference type="SUPFAM" id="SSF55785">
    <property type="entry name" value="PYP-like sensor domain (PAS domain)"/>
    <property type="match status" value="1"/>
</dbReference>
<dbReference type="Gene3D" id="1.10.287.130">
    <property type="match status" value="1"/>
</dbReference>
<dbReference type="InterPro" id="IPR003661">
    <property type="entry name" value="HisK_dim/P_dom"/>
</dbReference>
<dbReference type="InterPro" id="IPR036890">
    <property type="entry name" value="HATPase_C_sf"/>
</dbReference>
<dbReference type="CDD" id="cd00130">
    <property type="entry name" value="PAS"/>
    <property type="match status" value="1"/>
</dbReference>
<dbReference type="SUPFAM" id="SSF55874">
    <property type="entry name" value="ATPase domain of HSP90 chaperone/DNA topoisomerase II/histidine kinase"/>
    <property type="match status" value="1"/>
</dbReference>
<feature type="compositionally biased region" description="Polar residues" evidence="4">
    <location>
        <begin position="13"/>
        <end position="28"/>
    </location>
</feature>
<dbReference type="InterPro" id="IPR036097">
    <property type="entry name" value="HisK_dim/P_sf"/>
</dbReference>
<dbReference type="Gene3D" id="3.30.450.20">
    <property type="entry name" value="PAS domain"/>
    <property type="match status" value="1"/>
</dbReference>
<evidence type="ECO:0000259" key="7">
    <source>
        <dbReference type="PROSITE" id="PS50113"/>
    </source>
</evidence>
<dbReference type="InterPro" id="IPR001610">
    <property type="entry name" value="PAC"/>
</dbReference>
<dbReference type="InterPro" id="IPR000014">
    <property type="entry name" value="PAS"/>
</dbReference>
<comment type="caution">
    <text evidence="8">The sequence shown here is derived from an EMBL/GenBank/DDBJ whole genome shotgun (WGS) entry which is preliminary data.</text>
</comment>
<dbReference type="AlphaFoldDB" id="A0A556QGU0"/>
<feature type="transmembrane region" description="Helical" evidence="5">
    <location>
        <begin position="52"/>
        <end position="72"/>
    </location>
</feature>
<dbReference type="InterPro" id="IPR005467">
    <property type="entry name" value="His_kinase_dom"/>
</dbReference>
<evidence type="ECO:0000256" key="1">
    <source>
        <dbReference type="ARBA" id="ARBA00000085"/>
    </source>
</evidence>
<evidence type="ECO:0000259" key="6">
    <source>
        <dbReference type="PROSITE" id="PS50109"/>
    </source>
</evidence>
<protein>
    <recommendedName>
        <fullName evidence="2">histidine kinase</fullName>
        <ecNumber evidence="2">2.7.13.3</ecNumber>
    </recommendedName>
</protein>
<feature type="domain" description="Histidine kinase" evidence="6">
    <location>
        <begin position="239"/>
        <end position="457"/>
    </location>
</feature>
<accession>A0A556QGU0</accession>
<dbReference type="InterPro" id="IPR035965">
    <property type="entry name" value="PAS-like_dom_sf"/>
</dbReference>
<dbReference type="PROSITE" id="PS50109">
    <property type="entry name" value="HIS_KIN"/>
    <property type="match status" value="1"/>
</dbReference>
<feature type="region of interest" description="Disordered" evidence="4">
    <location>
        <begin position="1"/>
        <end position="28"/>
    </location>
</feature>
<dbReference type="EC" id="2.7.13.3" evidence="2"/>
<dbReference type="InterPro" id="IPR000700">
    <property type="entry name" value="PAS-assoc_C"/>
</dbReference>
<evidence type="ECO:0000256" key="2">
    <source>
        <dbReference type="ARBA" id="ARBA00012438"/>
    </source>
</evidence>
<dbReference type="OrthoDB" id="184212at2"/>
<evidence type="ECO:0000256" key="5">
    <source>
        <dbReference type="SAM" id="Phobius"/>
    </source>
</evidence>
<feature type="domain" description="PAC" evidence="7">
    <location>
        <begin position="167"/>
        <end position="219"/>
    </location>
</feature>
<keyword evidence="5" id="KW-0472">Membrane</keyword>
<dbReference type="CDD" id="cd00082">
    <property type="entry name" value="HisKA"/>
    <property type="match status" value="1"/>
</dbReference>
<comment type="catalytic activity">
    <reaction evidence="1">
        <text>ATP + protein L-histidine = ADP + protein N-phospho-L-histidine.</text>
        <dbReference type="EC" id="2.7.13.3"/>
    </reaction>
</comment>
<sequence length="474" mass="50731">MGCAFLGNKGQLPAQSRHPSTKPIQSSATFLPPRRLRTKAKRPVYKKNRVGYILQLLPWLLCAIFAGLLLRIHREKRLTERAHASTSDHLERTSLTLTRISQAVESASDAIGIGDMESNSLYHNRAHIAMFGHTVHELNSIDEPAALFVDKSVAMKIHASIRAGVSWHGETDVKTRDGRVIPAFVRADIIRDEAGAAIGIFGVFTDITERRAAERVLAEESERSARAQRLESLGMLAGGVAHDFGNLLTIIIGNTGILQSMSATLPPGAVKRTGEIESAAWRAQELSKNLLAFARGSDPQKQQLLLGPLIDVAARGAVRHSMVELSLKIAPDLAAVQADPVQIDQVISNLCVNAVQAMVNGGRLRVAAQNADGWNGAASGSPFDGPVVIVTITDTGGGIPADVLPRIWEPFFTTKHKGTGLGLATVYAVVKKHGGNITVDSVPDMGTTFTLTLPAVVDKTKTAARSADGMQMIG</sequence>
<evidence type="ECO:0000313" key="9">
    <source>
        <dbReference type="Proteomes" id="UP000315648"/>
    </source>
</evidence>
<evidence type="ECO:0000256" key="3">
    <source>
        <dbReference type="ARBA" id="ARBA00022553"/>
    </source>
</evidence>
<organism evidence="8 9">
    <name type="scientific">Rariglobus hedericola</name>
    <dbReference type="NCBI Taxonomy" id="2597822"/>
    <lineage>
        <taxon>Bacteria</taxon>
        <taxon>Pseudomonadati</taxon>
        <taxon>Verrucomicrobiota</taxon>
        <taxon>Opitutia</taxon>
        <taxon>Opitutales</taxon>
        <taxon>Opitutaceae</taxon>
        <taxon>Rariglobus</taxon>
    </lineage>
</organism>
<name>A0A556QGU0_9BACT</name>
<gene>
    <name evidence="8" type="ORF">FPL22_16475</name>
</gene>
<dbReference type="SMART" id="SM00388">
    <property type="entry name" value="HisKA"/>
    <property type="match status" value="1"/>
</dbReference>